<protein>
    <submittedName>
        <fullName evidence="1">Uncharacterized protein</fullName>
    </submittedName>
</protein>
<organism evidence="1 2">
    <name type="scientific">Methanosarcina baikalica</name>
    <dbReference type="NCBI Taxonomy" id="3073890"/>
    <lineage>
        <taxon>Archaea</taxon>
        <taxon>Methanobacteriati</taxon>
        <taxon>Methanobacteriota</taxon>
        <taxon>Stenosarchaea group</taxon>
        <taxon>Methanomicrobia</taxon>
        <taxon>Methanosarcinales</taxon>
        <taxon>Methanosarcinaceae</taxon>
        <taxon>Methanosarcina</taxon>
    </lineage>
</organism>
<evidence type="ECO:0000313" key="2">
    <source>
        <dbReference type="Proteomes" id="UP001246244"/>
    </source>
</evidence>
<reference evidence="2" key="1">
    <citation type="submission" date="2023-07" db="EMBL/GenBank/DDBJ databases">
        <title>Whole-genome sequencing of a new Methanosarcina sp. Z-7115.</title>
        <authorList>
            <person name="Zhilina T.N."/>
            <person name="Merkel A.Y."/>
        </authorList>
    </citation>
    <scope>NUCLEOTIDE SEQUENCE [LARGE SCALE GENOMIC DNA]</scope>
    <source>
        <strain evidence="2">Z-7115</strain>
    </source>
</reference>
<sequence length="47" mass="5503">MLKKIWTAKFRARQEYKFLKRKILEGSDAGKEKGMELVISQIAVQYA</sequence>
<dbReference type="EMBL" id="JAVKPK010000022">
    <property type="protein sequence ID" value="MDR7665545.1"/>
    <property type="molecule type" value="Genomic_DNA"/>
</dbReference>
<name>A0ABU2D0M9_9EURY</name>
<proteinExistence type="predicted"/>
<accession>A0ABU2D0M9</accession>
<keyword evidence="2" id="KW-1185">Reference proteome</keyword>
<comment type="caution">
    <text evidence="1">The sequence shown here is derived from an EMBL/GenBank/DDBJ whole genome shotgun (WGS) entry which is preliminary data.</text>
</comment>
<gene>
    <name evidence="1" type="ORF">RG963_07075</name>
</gene>
<dbReference type="RefSeq" id="WP_310575572.1">
    <property type="nucleotide sequence ID" value="NZ_JAVKPK010000022.1"/>
</dbReference>
<evidence type="ECO:0000313" key="1">
    <source>
        <dbReference type="EMBL" id="MDR7665545.1"/>
    </source>
</evidence>
<dbReference type="Proteomes" id="UP001246244">
    <property type="component" value="Unassembled WGS sequence"/>
</dbReference>